<comment type="similarity">
    <text evidence="1">Belongs to the LysR transcriptional regulatory family.</text>
</comment>
<evidence type="ECO:0000256" key="3">
    <source>
        <dbReference type="ARBA" id="ARBA00023125"/>
    </source>
</evidence>
<dbReference type="PRINTS" id="PR00039">
    <property type="entry name" value="HTHLYSR"/>
</dbReference>
<dbReference type="InterPro" id="IPR005119">
    <property type="entry name" value="LysR_subst-bd"/>
</dbReference>
<reference evidence="6 7" key="1">
    <citation type="journal article" date="2017" name="MBio">
        <title>Type VI secretion-mediated competition in the bee gut microbiome.</title>
        <authorList>
            <person name="Steele M.I."/>
            <person name="Kwong W.K."/>
            <person name="Powell J.E."/>
            <person name="Whiteley M."/>
            <person name="Moran N.A."/>
        </authorList>
    </citation>
    <scope>NUCLEOTIDE SEQUENCE [LARGE SCALE GENOMIC DNA]</scope>
    <source>
        <strain evidence="6 7">Nev3CBA3</strain>
    </source>
</reference>
<evidence type="ECO:0000313" key="6">
    <source>
        <dbReference type="EMBL" id="PIT53713.1"/>
    </source>
</evidence>
<dbReference type="InterPro" id="IPR000847">
    <property type="entry name" value="LysR_HTH_N"/>
</dbReference>
<dbReference type="InterPro" id="IPR058163">
    <property type="entry name" value="LysR-type_TF_proteobact-type"/>
</dbReference>
<evidence type="ECO:0000313" key="7">
    <source>
        <dbReference type="Proteomes" id="UP000229434"/>
    </source>
</evidence>
<feature type="domain" description="HTH lysR-type" evidence="5">
    <location>
        <begin position="4"/>
        <end position="61"/>
    </location>
</feature>
<dbReference type="EMBL" id="MEIS01000122">
    <property type="protein sequence ID" value="PIT53713.1"/>
    <property type="molecule type" value="Genomic_DNA"/>
</dbReference>
<dbReference type="Pfam" id="PF00126">
    <property type="entry name" value="HTH_1"/>
    <property type="match status" value="1"/>
</dbReference>
<protein>
    <submittedName>
        <fullName evidence="6">LysR family transcriptional regulator</fullName>
    </submittedName>
</protein>
<proteinExistence type="inferred from homology"/>
<dbReference type="AlphaFoldDB" id="A0A2N9XVX3"/>
<dbReference type="SUPFAM" id="SSF53850">
    <property type="entry name" value="Periplasmic binding protein-like II"/>
    <property type="match status" value="1"/>
</dbReference>
<dbReference type="FunFam" id="1.10.10.10:FF:000001">
    <property type="entry name" value="LysR family transcriptional regulator"/>
    <property type="match status" value="1"/>
</dbReference>
<keyword evidence="4" id="KW-0804">Transcription</keyword>
<accession>A0A2N9XVX3</accession>
<dbReference type="Gene3D" id="1.10.10.10">
    <property type="entry name" value="Winged helix-like DNA-binding domain superfamily/Winged helix DNA-binding domain"/>
    <property type="match status" value="1"/>
</dbReference>
<dbReference type="Proteomes" id="UP000229434">
    <property type="component" value="Unassembled WGS sequence"/>
</dbReference>
<dbReference type="Gene3D" id="3.40.190.290">
    <property type="match status" value="1"/>
</dbReference>
<gene>
    <name evidence="6" type="ORF">BHC49_10550</name>
</gene>
<evidence type="ECO:0000256" key="4">
    <source>
        <dbReference type="ARBA" id="ARBA00023163"/>
    </source>
</evidence>
<organism evidence="6 7">
    <name type="scientific">Snodgrassella alvi</name>
    <dbReference type="NCBI Taxonomy" id="1196083"/>
    <lineage>
        <taxon>Bacteria</taxon>
        <taxon>Pseudomonadati</taxon>
        <taxon>Pseudomonadota</taxon>
        <taxon>Betaproteobacteria</taxon>
        <taxon>Neisseriales</taxon>
        <taxon>Neisseriaceae</taxon>
        <taxon>Snodgrassella</taxon>
    </lineage>
</organism>
<dbReference type="PANTHER" id="PTHR30537">
    <property type="entry name" value="HTH-TYPE TRANSCRIPTIONAL REGULATOR"/>
    <property type="match status" value="1"/>
</dbReference>
<dbReference type="PANTHER" id="PTHR30537:SF1">
    <property type="entry name" value="HTH-TYPE TRANSCRIPTIONAL REGULATOR PGRR"/>
    <property type="match status" value="1"/>
</dbReference>
<dbReference type="InterPro" id="IPR036388">
    <property type="entry name" value="WH-like_DNA-bd_sf"/>
</dbReference>
<dbReference type="GO" id="GO:0006351">
    <property type="term" value="P:DNA-templated transcription"/>
    <property type="evidence" value="ECO:0007669"/>
    <property type="project" value="TreeGrafter"/>
</dbReference>
<keyword evidence="2" id="KW-0805">Transcription regulation</keyword>
<evidence type="ECO:0000256" key="1">
    <source>
        <dbReference type="ARBA" id="ARBA00009437"/>
    </source>
</evidence>
<dbReference type="RefSeq" id="WP_100138157.1">
    <property type="nucleotide sequence ID" value="NZ_MEIS01000122.1"/>
</dbReference>
<dbReference type="SUPFAM" id="SSF46785">
    <property type="entry name" value="Winged helix' DNA-binding domain"/>
    <property type="match status" value="1"/>
</dbReference>
<dbReference type="FunFam" id="3.40.190.290:FF:000012">
    <property type="entry name" value="Transcriptional regulator, LysR family"/>
    <property type="match status" value="1"/>
</dbReference>
<dbReference type="GO" id="GO:0003700">
    <property type="term" value="F:DNA-binding transcription factor activity"/>
    <property type="evidence" value="ECO:0007669"/>
    <property type="project" value="InterPro"/>
</dbReference>
<evidence type="ECO:0000259" key="5">
    <source>
        <dbReference type="PROSITE" id="PS50931"/>
    </source>
</evidence>
<dbReference type="GO" id="GO:0043565">
    <property type="term" value="F:sequence-specific DNA binding"/>
    <property type="evidence" value="ECO:0007669"/>
    <property type="project" value="TreeGrafter"/>
</dbReference>
<dbReference type="Pfam" id="PF03466">
    <property type="entry name" value="LysR_substrate"/>
    <property type="match status" value="1"/>
</dbReference>
<keyword evidence="3" id="KW-0238">DNA-binding</keyword>
<comment type="caution">
    <text evidence="6">The sequence shown here is derived from an EMBL/GenBank/DDBJ whole genome shotgun (WGS) entry which is preliminary data.</text>
</comment>
<dbReference type="CDD" id="cd08474">
    <property type="entry name" value="PBP2_CrgA_like_5"/>
    <property type="match status" value="1"/>
</dbReference>
<dbReference type="PROSITE" id="PS50931">
    <property type="entry name" value="HTH_LYSR"/>
    <property type="match status" value="1"/>
</dbReference>
<name>A0A2N9XVX3_9NEIS</name>
<dbReference type="InterPro" id="IPR036390">
    <property type="entry name" value="WH_DNA-bd_sf"/>
</dbReference>
<evidence type="ECO:0000256" key="2">
    <source>
        <dbReference type="ARBA" id="ARBA00023015"/>
    </source>
</evidence>
<sequence length="297" mass="32966">MLKENFNELQCFFAVAKEKSFTKAAGKLGVTQSALSHAVKTLEQKLHTRLLTRTTRSVAATEIGEQIIACLEPRLAELNQDLQTLIDHHGQTCGTIRLSVGEHAARCVLWPKLQSFLKTYPQVNLEVVIDNHFVDIVKSGFDAGVRLGESVEKDMVAIRISADMRMAIVATPAYFTAHGIPASPDDLQQHQCINMRLPSTGGLYQWEFEQAGKPIRVKVTGQLTLNHLGARMDAVLAGLGIGCIPEDAISTLVASGRLIRVLEEWCPVFPGYYLYYPSRKQHTHAFALLLDALRFRD</sequence>